<feature type="compositionally biased region" description="Gly residues" evidence="2">
    <location>
        <begin position="204"/>
        <end position="221"/>
    </location>
</feature>
<dbReference type="InterPro" id="IPR036875">
    <property type="entry name" value="Znf_CCHC_sf"/>
</dbReference>
<dbReference type="SMART" id="SM00343">
    <property type="entry name" value="ZnF_C2HC"/>
    <property type="match status" value="1"/>
</dbReference>
<evidence type="ECO:0000259" key="3">
    <source>
        <dbReference type="PROSITE" id="PS50158"/>
    </source>
</evidence>
<evidence type="ECO:0000313" key="5">
    <source>
        <dbReference type="Proteomes" id="UP001234178"/>
    </source>
</evidence>
<protein>
    <recommendedName>
        <fullName evidence="3">CCHC-type domain-containing protein</fullName>
    </recommendedName>
</protein>
<accession>A0ABQ9YVF5</accession>
<keyword evidence="1" id="KW-0862">Zinc</keyword>
<keyword evidence="1" id="KW-0479">Metal-binding</keyword>
<sequence>MAKPFFPQDWESLTVEELATARAKLAGFIEAVPDREKILREQLEATQKALLPLQNGIIASATLISTLAAGATKREAENILVELRKSEESMRDRLFLLQVWRKYDQETADKLARRKAGEYLDPELAKVLEEREKKMDREKHEREKDRDKFGNRSKRYRSDSSYRGDSRPSTLDHGTYHTGGRGGFGYGYGGGGYGGSYGGHGGSYGGHGGGGSYGGRGGSFRGGKRPGPEQKCHLCGDPGHFFKQCPTKK</sequence>
<feature type="region of interest" description="Disordered" evidence="2">
    <location>
        <begin position="131"/>
        <end position="179"/>
    </location>
</feature>
<dbReference type="PROSITE" id="PS50158">
    <property type="entry name" value="ZF_CCHC"/>
    <property type="match status" value="1"/>
</dbReference>
<feature type="region of interest" description="Disordered" evidence="2">
    <location>
        <begin position="204"/>
        <end position="239"/>
    </location>
</feature>
<dbReference type="EMBL" id="JAOYFB010000001">
    <property type="protein sequence ID" value="KAK4004428.1"/>
    <property type="molecule type" value="Genomic_DNA"/>
</dbReference>
<evidence type="ECO:0000256" key="2">
    <source>
        <dbReference type="SAM" id="MobiDB-lite"/>
    </source>
</evidence>
<name>A0ABQ9YVF5_9CRUS</name>
<proteinExistence type="predicted"/>
<keyword evidence="1" id="KW-0863">Zinc-finger</keyword>
<reference evidence="4 5" key="1">
    <citation type="journal article" date="2023" name="Nucleic Acids Res.">
        <title>The hologenome of Daphnia magna reveals possible DNA methylation and microbiome-mediated evolution of the host genome.</title>
        <authorList>
            <person name="Chaturvedi A."/>
            <person name="Li X."/>
            <person name="Dhandapani V."/>
            <person name="Marshall H."/>
            <person name="Kissane S."/>
            <person name="Cuenca-Cambronero M."/>
            <person name="Asole G."/>
            <person name="Calvet F."/>
            <person name="Ruiz-Romero M."/>
            <person name="Marangio P."/>
            <person name="Guigo R."/>
            <person name="Rago D."/>
            <person name="Mirbahai L."/>
            <person name="Eastwood N."/>
            <person name="Colbourne J.K."/>
            <person name="Zhou J."/>
            <person name="Mallon E."/>
            <person name="Orsini L."/>
        </authorList>
    </citation>
    <scope>NUCLEOTIDE SEQUENCE [LARGE SCALE GENOMIC DNA]</scope>
    <source>
        <strain evidence="4">LRV0_1</strain>
    </source>
</reference>
<evidence type="ECO:0000313" key="4">
    <source>
        <dbReference type="EMBL" id="KAK4004428.1"/>
    </source>
</evidence>
<gene>
    <name evidence="4" type="ORF">OUZ56_006161</name>
</gene>
<feature type="domain" description="CCHC-type" evidence="3">
    <location>
        <begin position="231"/>
        <end position="246"/>
    </location>
</feature>
<dbReference type="Proteomes" id="UP001234178">
    <property type="component" value="Unassembled WGS sequence"/>
</dbReference>
<feature type="compositionally biased region" description="Basic and acidic residues" evidence="2">
    <location>
        <begin position="131"/>
        <end position="166"/>
    </location>
</feature>
<dbReference type="SUPFAM" id="SSF57756">
    <property type="entry name" value="Retrovirus zinc finger-like domains"/>
    <property type="match status" value="1"/>
</dbReference>
<organism evidence="4 5">
    <name type="scientific">Daphnia magna</name>
    <dbReference type="NCBI Taxonomy" id="35525"/>
    <lineage>
        <taxon>Eukaryota</taxon>
        <taxon>Metazoa</taxon>
        <taxon>Ecdysozoa</taxon>
        <taxon>Arthropoda</taxon>
        <taxon>Crustacea</taxon>
        <taxon>Branchiopoda</taxon>
        <taxon>Diplostraca</taxon>
        <taxon>Cladocera</taxon>
        <taxon>Anomopoda</taxon>
        <taxon>Daphniidae</taxon>
        <taxon>Daphnia</taxon>
    </lineage>
</organism>
<keyword evidence="5" id="KW-1185">Reference proteome</keyword>
<dbReference type="InterPro" id="IPR001878">
    <property type="entry name" value="Znf_CCHC"/>
</dbReference>
<evidence type="ECO:0000256" key="1">
    <source>
        <dbReference type="PROSITE-ProRule" id="PRU00047"/>
    </source>
</evidence>
<comment type="caution">
    <text evidence="4">The sequence shown here is derived from an EMBL/GenBank/DDBJ whole genome shotgun (WGS) entry which is preliminary data.</text>
</comment>